<dbReference type="Proteomes" id="UP001430374">
    <property type="component" value="Unassembled WGS sequence"/>
</dbReference>
<name>A0ABS9C5U8_9FLAO</name>
<proteinExistence type="predicted"/>
<dbReference type="InterPro" id="IPR025714">
    <property type="entry name" value="Methyltranfer_dom"/>
</dbReference>
<keyword evidence="2" id="KW-0808">Transferase</keyword>
<keyword evidence="3" id="KW-1185">Reference proteome</keyword>
<accession>A0ABS9C5U8</accession>
<dbReference type="RefSeq" id="WP_262911589.1">
    <property type="nucleotide sequence ID" value="NZ_JACSGT010000001.1"/>
</dbReference>
<gene>
    <name evidence="2" type="ORF">H9Q08_11585</name>
</gene>
<dbReference type="SUPFAM" id="SSF53335">
    <property type="entry name" value="S-adenosyl-L-methionine-dependent methyltransferases"/>
    <property type="match status" value="1"/>
</dbReference>
<evidence type="ECO:0000313" key="2">
    <source>
        <dbReference type="EMBL" id="MCF2219948.1"/>
    </source>
</evidence>
<feature type="domain" description="Methyltransferase" evidence="1">
    <location>
        <begin position="84"/>
        <end position="199"/>
    </location>
</feature>
<dbReference type="GO" id="GO:0032259">
    <property type="term" value="P:methylation"/>
    <property type="evidence" value="ECO:0007669"/>
    <property type="project" value="UniProtKB-KW"/>
</dbReference>
<keyword evidence="2" id="KW-0489">Methyltransferase</keyword>
<evidence type="ECO:0000313" key="3">
    <source>
        <dbReference type="Proteomes" id="UP001430374"/>
    </source>
</evidence>
<dbReference type="GO" id="GO:0008168">
    <property type="term" value="F:methyltransferase activity"/>
    <property type="evidence" value="ECO:0007669"/>
    <property type="project" value="UniProtKB-KW"/>
</dbReference>
<protein>
    <submittedName>
        <fullName evidence="2">Class I SAM-dependent methyltransferase</fullName>
    </submittedName>
</protein>
<dbReference type="Gene3D" id="3.40.50.150">
    <property type="entry name" value="Vaccinia Virus protein VP39"/>
    <property type="match status" value="1"/>
</dbReference>
<dbReference type="InterPro" id="IPR029063">
    <property type="entry name" value="SAM-dependent_MTases_sf"/>
</dbReference>
<dbReference type="EMBL" id="JACSGT010000001">
    <property type="protein sequence ID" value="MCF2219948.1"/>
    <property type="molecule type" value="Genomic_DNA"/>
</dbReference>
<comment type="caution">
    <text evidence="2">The sequence shown here is derived from an EMBL/GenBank/DDBJ whole genome shotgun (WGS) entry which is preliminary data.</text>
</comment>
<sequence length="325" mass="38368">MRIITIEDLKDIYIKFHQRKLPFLLSKLNFNSYKRTQSAFNEQKIQSSNFWIIPAVKKRWNKLITGSEEVIYEEYLTENYFREKKTLKVLALGTGVCSHELKLAELNPHWEIHCYDFSDELLKTAKRTADDKKLNNIFFFAENILTHNFDQNDYDVVFFHASLHHFNKISEFLDKIVIKNLKSEGYLVINEYVGKNRLQYSDLQLEYINKAIDVIPKKYRKIFKTEIYKNHYSGSGLLRMIIADPSECADSESILPSIHKKFNVLEEKSFGNNILQSALKDIAHHFVEMDEEKSEILAKVFHLEDQLLKIHPSDFVFGVYRLKNK</sequence>
<dbReference type="Pfam" id="PF13847">
    <property type="entry name" value="Methyltransf_31"/>
    <property type="match status" value="1"/>
</dbReference>
<evidence type="ECO:0000259" key="1">
    <source>
        <dbReference type="Pfam" id="PF13847"/>
    </source>
</evidence>
<reference evidence="2" key="1">
    <citation type="submission" date="2021-08" db="EMBL/GenBank/DDBJ databases">
        <title>Complete genome sequence of Chryseobacterium sp strain PS-8.</title>
        <authorList>
            <person name="Das S.K."/>
        </authorList>
    </citation>
    <scope>NUCLEOTIDE SEQUENCE</scope>
    <source>
        <strain evidence="2">PS-8</strain>
    </source>
</reference>
<organism evidence="2 3">
    <name type="scientific">Chryseobacterium indicum</name>
    <dbReference type="NCBI Taxonomy" id="2766954"/>
    <lineage>
        <taxon>Bacteria</taxon>
        <taxon>Pseudomonadati</taxon>
        <taxon>Bacteroidota</taxon>
        <taxon>Flavobacteriia</taxon>
        <taxon>Flavobacteriales</taxon>
        <taxon>Weeksellaceae</taxon>
        <taxon>Chryseobacterium group</taxon>
        <taxon>Chryseobacterium</taxon>
    </lineage>
</organism>
<dbReference type="PANTHER" id="PTHR43861">
    <property type="entry name" value="TRANS-ACONITATE 2-METHYLTRANSFERASE-RELATED"/>
    <property type="match status" value="1"/>
</dbReference>